<reference evidence="1" key="1">
    <citation type="submission" date="2021-01" db="EMBL/GenBank/DDBJ databases">
        <title>Phytophthora aleatoria, a newly-described species from Pinus radiata is distinct from Phytophthora cactorum isolates based on comparative genomics.</title>
        <authorList>
            <person name="Mcdougal R."/>
            <person name="Panda P."/>
            <person name="Williams N."/>
            <person name="Studholme D.J."/>
        </authorList>
    </citation>
    <scope>NUCLEOTIDE SEQUENCE</scope>
    <source>
        <strain evidence="1">NZFS 3830</strain>
    </source>
</reference>
<accession>A0A8T1TMX2</accession>
<dbReference type="AlphaFoldDB" id="A0A8T1TMX2"/>
<protein>
    <submittedName>
        <fullName evidence="1">Uncharacterized protein</fullName>
    </submittedName>
</protein>
<organism evidence="1 2">
    <name type="scientific">Phytophthora cactorum</name>
    <dbReference type="NCBI Taxonomy" id="29920"/>
    <lineage>
        <taxon>Eukaryota</taxon>
        <taxon>Sar</taxon>
        <taxon>Stramenopiles</taxon>
        <taxon>Oomycota</taxon>
        <taxon>Peronosporomycetes</taxon>
        <taxon>Peronosporales</taxon>
        <taxon>Peronosporaceae</taxon>
        <taxon>Phytophthora</taxon>
    </lineage>
</organism>
<dbReference type="Proteomes" id="UP000688947">
    <property type="component" value="Unassembled WGS sequence"/>
</dbReference>
<dbReference type="EMBL" id="JAENGZ010002949">
    <property type="protein sequence ID" value="KAG6942513.1"/>
    <property type="molecule type" value="Genomic_DNA"/>
</dbReference>
<comment type="caution">
    <text evidence="1">The sequence shown here is derived from an EMBL/GenBank/DDBJ whole genome shotgun (WGS) entry which is preliminary data.</text>
</comment>
<evidence type="ECO:0000313" key="1">
    <source>
        <dbReference type="EMBL" id="KAG6942513.1"/>
    </source>
</evidence>
<sequence length="98" mass="10647">MNTKSADIAAPGPINDFNMETRRVSRLQVEAPISSVDPSPHLPVSHEIPPEHTPGGDVRLVAIPALLEHLQVDKFTRDGYGGSEAVFQVERLGHSDLN</sequence>
<name>A0A8T1TMX2_9STRA</name>
<evidence type="ECO:0000313" key="2">
    <source>
        <dbReference type="Proteomes" id="UP000688947"/>
    </source>
</evidence>
<dbReference type="OrthoDB" id="129630at2759"/>
<proteinExistence type="predicted"/>
<gene>
    <name evidence="1" type="ORF">JG687_00019019</name>
</gene>